<dbReference type="Proteomes" id="UP000030060">
    <property type="component" value="Unassembled WGS sequence"/>
</dbReference>
<accession>A0A0A1Z4B1</accession>
<evidence type="ECO:0000259" key="1">
    <source>
        <dbReference type="PROSITE" id="PS51502"/>
    </source>
</evidence>
<proteinExistence type="predicted"/>
<dbReference type="SUPFAM" id="SSF54909">
    <property type="entry name" value="Dimeric alpha+beta barrel"/>
    <property type="match status" value="1"/>
</dbReference>
<dbReference type="SMART" id="SM00886">
    <property type="entry name" value="Dabb"/>
    <property type="match status" value="1"/>
</dbReference>
<dbReference type="Pfam" id="PF07876">
    <property type="entry name" value="Dabb"/>
    <property type="match status" value="1"/>
</dbReference>
<evidence type="ECO:0000313" key="3">
    <source>
        <dbReference type="Proteomes" id="UP000030060"/>
    </source>
</evidence>
<dbReference type="PANTHER" id="PTHR37832">
    <property type="entry name" value="BLL2683 PROTEIN"/>
    <property type="match status" value="1"/>
</dbReference>
<comment type="caution">
    <text evidence="2">The sequence shown here is derived from an EMBL/GenBank/DDBJ whole genome shotgun (WGS) entry which is preliminary data.</text>
</comment>
<feature type="domain" description="Stress-response A/B barrel" evidence="1">
    <location>
        <begin position="2"/>
        <end position="97"/>
    </location>
</feature>
<reference evidence="2 3" key="1">
    <citation type="journal article" date="2013" name="Genome Announc.">
        <title>Draft Genome Sequence of Pseudomonas fluorescens LMG 5329, a White Line-Inducing Principle-Producing Bioindicator for the Mushroom Pathogen Pseudomonas tolaasii.</title>
        <authorList>
            <person name="Ghequire M.G."/>
            <person name="Rokni-Zadeh H."/>
            <person name="Zarrineh P."/>
            <person name="De Mot R."/>
        </authorList>
    </citation>
    <scope>NUCLEOTIDE SEQUENCE [LARGE SCALE GENOMIC DNA]</scope>
    <source>
        <strain evidence="2 3">LMG 5329</strain>
    </source>
</reference>
<dbReference type="OrthoDB" id="9808130at2"/>
<dbReference type="PANTHER" id="PTHR37832:SF1">
    <property type="entry name" value="STRESS-RESPONSE A_B BARREL DOMAIN-CONTAINING PROTEIN"/>
    <property type="match status" value="1"/>
</dbReference>
<dbReference type="InterPro" id="IPR013097">
    <property type="entry name" value="Dabb"/>
</dbReference>
<gene>
    <name evidence="2" type="ORF">K814_0112555</name>
</gene>
<dbReference type="AlphaFoldDB" id="A0A0A1Z4B1"/>
<sequence>MIKHIVMWNIKGASSAEKLANSLRVKNLVEGLAGNIPGMKTIEVGIEISQIEYACDVVLYSGFDSHEALEGCSSHPAHLSVRQQLEGVRTTRHQVDYLPGGQAVSDRAAVEVG</sequence>
<evidence type="ECO:0000313" key="2">
    <source>
        <dbReference type="EMBL" id="KGE67597.1"/>
    </source>
</evidence>
<dbReference type="EMBL" id="ASGY01000086">
    <property type="protein sequence ID" value="KGE67597.1"/>
    <property type="molecule type" value="Genomic_DNA"/>
</dbReference>
<dbReference type="RefSeq" id="WP_038845904.1">
    <property type="nucleotide sequence ID" value="NZ_ASGY01000086.1"/>
</dbReference>
<organism evidence="2 3">
    <name type="scientific">Pseudomonas fluorescens LMG 5329</name>
    <dbReference type="NCBI Taxonomy" id="1324332"/>
    <lineage>
        <taxon>Bacteria</taxon>
        <taxon>Pseudomonadati</taxon>
        <taxon>Pseudomonadota</taxon>
        <taxon>Gammaproteobacteria</taxon>
        <taxon>Pseudomonadales</taxon>
        <taxon>Pseudomonadaceae</taxon>
        <taxon>Pseudomonas</taxon>
    </lineage>
</organism>
<dbReference type="InterPro" id="IPR011008">
    <property type="entry name" value="Dimeric_a/b-barrel"/>
</dbReference>
<protein>
    <submittedName>
        <fullName evidence="2">Stress responsive protein</fullName>
    </submittedName>
</protein>
<dbReference type="PROSITE" id="PS51502">
    <property type="entry name" value="S_R_A_B_BARREL"/>
    <property type="match status" value="1"/>
</dbReference>
<dbReference type="Gene3D" id="3.30.70.100">
    <property type="match status" value="1"/>
</dbReference>
<name>A0A0A1Z4B1_PSEFL</name>